<protein>
    <submittedName>
        <fullName evidence="2">GTP-binding protein rho1</fullName>
    </submittedName>
</protein>
<proteinExistence type="predicted"/>
<name>K2S9M5_MACPH</name>
<evidence type="ECO:0000313" key="2">
    <source>
        <dbReference type="EMBL" id="EKG21582.1"/>
    </source>
</evidence>
<accession>K2S9M5</accession>
<dbReference type="VEuPathDB" id="FungiDB:MPH_01090"/>
<organism evidence="2 3">
    <name type="scientific">Macrophomina phaseolina (strain MS6)</name>
    <name type="common">Charcoal rot fungus</name>
    <dbReference type="NCBI Taxonomy" id="1126212"/>
    <lineage>
        <taxon>Eukaryota</taxon>
        <taxon>Fungi</taxon>
        <taxon>Dikarya</taxon>
        <taxon>Ascomycota</taxon>
        <taxon>Pezizomycotina</taxon>
        <taxon>Dothideomycetes</taxon>
        <taxon>Dothideomycetes incertae sedis</taxon>
        <taxon>Botryosphaeriales</taxon>
        <taxon>Botryosphaeriaceae</taxon>
        <taxon>Macrophomina</taxon>
    </lineage>
</organism>
<dbReference type="InParanoid" id="K2S9M5"/>
<dbReference type="EMBL" id="AHHD01000046">
    <property type="protein sequence ID" value="EKG21582.1"/>
    <property type="molecule type" value="Genomic_DNA"/>
</dbReference>
<gene>
    <name evidence="2" type="ORF">MPH_01090</name>
</gene>
<evidence type="ECO:0000313" key="3">
    <source>
        <dbReference type="Proteomes" id="UP000007129"/>
    </source>
</evidence>
<reference evidence="2 3" key="1">
    <citation type="journal article" date="2012" name="BMC Genomics">
        <title>Tools to kill: Genome of one of the most destructive plant pathogenic fungi Macrophomina phaseolina.</title>
        <authorList>
            <person name="Islam M.S."/>
            <person name="Haque M.S."/>
            <person name="Islam M.M."/>
            <person name="Emdad E.M."/>
            <person name="Halim A."/>
            <person name="Hossen Q.M.M."/>
            <person name="Hossain M.Z."/>
            <person name="Ahmed B."/>
            <person name="Rahim S."/>
            <person name="Rahman M.S."/>
            <person name="Alam M.M."/>
            <person name="Hou S."/>
            <person name="Wan X."/>
            <person name="Saito J.A."/>
            <person name="Alam M."/>
        </authorList>
    </citation>
    <scope>NUCLEOTIDE SEQUENCE [LARGE SCALE GENOMIC DNA]</scope>
    <source>
        <strain evidence="2 3">MS6</strain>
    </source>
</reference>
<dbReference type="HOGENOM" id="CLU_1337726_0_0_1"/>
<dbReference type="Proteomes" id="UP000007129">
    <property type="component" value="Unassembled WGS sequence"/>
</dbReference>
<feature type="compositionally biased region" description="Basic and acidic residues" evidence="1">
    <location>
        <begin position="134"/>
        <end position="146"/>
    </location>
</feature>
<dbReference type="AlphaFoldDB" id="K2S9M5"/>
<feature type="region of interest" description="Disordered" evidence="1">
    <location>
        <begin position="131"/>
        <end position="189"/>
    </location>
</feature>
<comment type="caution">
    <text evidence="2">The sequence shown here is derived from an EMBL/GenBank/DDBJ whole genome shotgun (WGS) entry which is preliminary data.</text>
</comment>
<evidence type="ECO:0000256" key="1">
    <source>
        <dbReference type="SAM" id="MobiDB-lite"/>
    </source>
</evidence>
<sequence>MQMQKETKKAKSDFATHPVVVEFHNLLALMTHKNPIFPMFIASQKLSKPIRHGTATRGCLFFLEKKKKIKTHEKHNRKGGGNLWSTKAPRRILMMVPWQLNRDSADEVQAQNSRNHYQRKSITGTSKGLVAGQLERKNRIATEKPAKPPPLIQRSRQDTLKPPAVSTRAASASEESIAKLGRAPGDKGLEAALLKRKMSKETLFG</sequence>